<feature type="compositionally biased region" description="Pro residues" evidence="1">
    <location>
        <begin position="81"/>
        <end position="97"/>
    </location>
</feature>
<dbReference type="EMBL" id="JAHIBW010000018">
    <property type="protein sequence ID" value="KAG7302093.1"/>
    <property type="molecule type" value="Genomic_DNA"/>
</dbReference>
<proteinExistence type="predicted"/>
<comment type="caution">
    <text evidence="2">The sequence shown here is derived from an EMBL/GenBank/DDBJ whole genome shotgun (WGS) entry which is preliminary data.</text>
</comment>
<reference evidence="2 3" key="1">
    <citation type="submission" date="2021-06" db="EMBL/GenBank/DDBJ databases">
        <title>A haploid diamondback moth (Plutella xylostella L.) genome assembly resolves 31 chromosomes and identifies a diamide resistance mutation.</title>
        <authorList>
            <person name="Ward C.M."/>
            <person name="Perry K.D."/>
            <person name="Baker G."/>
            <person name="Powis K."/>
            <person name="Heckel D.G."/>
            <person name="Baxter S.W."/>
        </authorList>
    </citation>
    <scope>NUCLEOTIDE SEQUENCE [LARGE SCALE GENOMIC DNA]</scope>
    <source>
        <strain evidence="2 3">LV</strain>
        <tissue evidence="2">Single pupa</tissue>
    </source>
</reference>
<name>A0ABQ7QDS0_PLUXY</name>
<dbReference type="Proteomes" id="UP000823941">
    <property type="component" value="Chromosome 18"/>
</dbReference>
<organism evidence="2 3">
    <name type="scientific">Plutella xylostella</name>
    <name type="common">Diamondback moth</name>
    <name type="synonym">Plutella maculipennis</name>
    <dbReference type="NCBI Taxonomy" id="51655"/>
    <lineage>
        <taxon>Eukaryota</taxon>
        <taxon>Metazoa</taxon>
        <taxon>Ecdysozoa</taxon>
        <taxon>Arthropoda</taxon>
        <taxon>Hexapoda</taxon>
        <taxon>Insecta</taxon>
        <taxon>Pterygota</taxon>
        <taxon>Neoptera</taxon>
        <taxon>Endopterygota</taxon>
        <taxon>Lepidoptera</taxon>
        <taxon>Glossata</taxon>
        <taxon>Ditrysia</taxon>
        <taxon>Yponomeutoidea</taxon>
        <taxon>Plutellidae</taxon>
        <taxon>Plutella</taxon>
    </lineage>
</organism>
<keyword evidence="3" id="KW-1185">Reference proteome</keyword>
<feature type="region of interest" description="Disordered" evidence="1">
    <location>
        <begin position="20"/>
        <end position="104"/>
    </location>
</feature>
<evidence type="ECO:0000313" key="2">
    <source>
        <dbReference type="EMBL" id="KAG7302093.1"/>
    </source>
</evidence>
<sequence length="104" mass="11092">MDTKDLSLVEEAAGAGCCAGVSAEGRRGAGRGSRCGRRGSVTRPDTGCGRRRHSSRSHDTTPRADDDGQVSDREDSEPRAPEAPPARPRVPSTPPRPNAVRHRH</sequence>
<evidence type="ECO:0000313" key="3">
    <source>
        <dbReference type="Proteomes" id="UP000823941"/>
    </source>
</evidence>
<accession>A0ABQ7QDS0</accession>
<evidence type="ECO:0000256" key="1">
    <source>
        <dbReference type="SAM" id="MobiDB-lite"/>
    </source>
</evidence>
<gene>
    <name evidence="2" type="ORF">JYU34_013553</name>
</gene>
<protein>
    <submittedName>
        <fullName evidence="2">Uncharacterized protein</fullName>
    </submittedName>
</protein>
<feature type="compositionally biased region" description="Basic and acidic residues" evidence="1">
    <location>
        <begin position="56"/>
        <end position="80"/>
    </location>
</feature>